<evidence type="ECO:0000313" key="2">
    <source>
        <dbReference type="EMBL" id="AZQ12316.1"/>
    </source>
</evidence>
<dbReference type="Proteomes" id="UP000278437">
    <property type="component" value="Chromosome"/>
</dbReference>
<dbReference type="EMBL" id="CP020373">
    <property type="protein sequence ID" value="AZQ12316.1"/>
    <property type="molecule type" value="Genomic_DNA"/>
</dbReference>
<feature type="compositionally biased region" description="Basic and acidic residues" evidence="1">
    <location>
        <begin position="28"/>
        <end position="37"/>
    </location>
</feature>
<reference evidence="3" key="1">
    <citation type="submission" date="2017-03" db="EMBL/GenBank/DDBJ databases">
        <title>Full genome sequence of a non-lethal Shewanella isolate that potentiates virulence of Vibio parahaemolyticus causing acute hepatopancreatic necrosis disease (AHPND) in shrimp.</title>
        <authorList>
            <person name="Prachumwat A."/>
            <person name="Sritunyalucksana K."/>
        </authorList>
    </citation>
    <scope>NUCLEOTIDE SEQUENCE [LARGE SCALE GENOMIC DNA]</scope>
    <source>
        <strain evidence="3">TH2012</strain>
    </source>
</reference>
<evidence type="ECO:0008006" key="4">
    <source>
        <dbReference type="Google" id="ProtNLM"/>
    </source>
</evidence>
<gene>
    <name evidence="2" type="ORF">STH12_03256</name>
</gene>
<evidence type="ECO:0000256" key="1">
    <source>
        <dbReference type="SAM" id="MobiDB-lite"/>
    </source>
</evidence>
<organism evidence="2 3">
    <name type="scientific">Shewanella khirikhana</name>
    <dbReference type="NCBI Taxonomy" id="1965282"/>
    <lineage>
        <taxon>Bacteria</taxon>
        <taxon>Pseudomonadati</taxon>
        <taxon>Pseudomonadota</taxon>
        <taxon>Gammaproteobacteria</taxon>
        <taxon>Alteromonadales</taxon>
        <taxon>Shewanellaceae</taxon>
        <taxon>Shewanella</taxon>
    </lineage>
</organism>
<evidence type="ECO:0000313" key="3">
    <source>
        <dbReference type="Proteomes" id="UP000278437"/>
    </source>
</evidence>
<keyword evidence="3" id="KW-1185">Reference proteome</keyword>
<proteinExistence type="predicted"/>
<sequence length="262" mass="27628">MKIVVLILLVLAGVFLYIRAKRLATEEQYGRSDRPEAGKSNAPAEVEPEKAVEVQEKTAEVLEAEVLDKAAVVDVAAAVDAAQDVEATQKVEAAAAEPTNEVVAEVVAAKLPEPEPEPEPEPVIDTPAAVVTGLAVPDFAAEPLARAIREFNGAGSDELKHQSLLAAINECYKQRKDTAHLGFGAGLADDYARLAIKVLGSGKPLKGVGFMQLATLLNDKGDFNGAIDICRQALDHGLSDGTVTGFEGRIARIEKARDKAAG</sequence>
<protein>
    <recommendedName>
        <fullName evidence="4">Tetratricopeptide repeat protein</fullName>
    </recommendedName>
</protein>
<name>A0ABM7DRI9_9GAMM</name>
<feature type="region of interest" description="Disordered" evidence="1">
    <location>
        <begin position="28"/>
        <end position="52"/>
    </location>
</feature>
<accession>A0ABM7DRI9</accession>
<dbReference type="RefSeq" id="WP_126168502.1">
    <property type="nucleotide sequence ID" value="NZ_CP020373.1"/>
</dbReference>